<evidence type="ECO:0000256" key="1">
    <source>
        <dbReference type="ARBA" id="ARBA00023015"/>
    </source>
</evidence>
<dbReference type="GO" id="GO:0003700">
    <property type="term" value="F:DNA-binding transcription factor activity"/>
    <property type="evidence" value="ECO:0007669"/>
    <property type="project" value="TreeGrafter"/>
</dbReference>
<sequence>MEKKTRPPSPLGRPRSSSAGSHDVILTAVYDLLQEMSVRELTMEKVAKRAGVGKPTLYRWWKTKAALVIAMFNERIVPELEAPQATTVEDAIRQKVERLIAAFNGFFGKVVAELVAEGQSDPNVLNELNEHYVKPRRAGTVNDIIEAQRQGLVPAHIDPELVVDAIFGALYFNLLLKIRPLTPDYGDSLVQNCKKLLDL</sequence>
<dbReference type="SUPFAM" id="SSF48498">
    <property type="entry name" value="Tetracyclin repressor-like, C-terminal domain"/>
    <property type="match status" value="1"/>
</dbReference>
<gene>
    <name evidence="6" type="ORF">SAMN05216548_1258</name>
</gene>
<dbReference type="GO" id="GO:0000976">
    <property type="term" value="F:transcription cis-regulatory region binding"/>
    <property type="evidence" value="ECO:0007669"/>
    <property type="project" value="TreeGrafter"/>
</dbReference>
<feature type="DNA-binding region" description="H-T-H motif" evidence="4">
    <location>
        <begin position="42"/>
        <end position="61"/>
    </location>
</feature>
<keyword evidence="2 4" id="KW-0238">DNA-binding</keyword>
<dbReference type="InterPro" id="IPR001647">
    <property type="entry name" value="HTH_TetR"/>
</dbReference>
<evidence type="ECO:0000256" key="3">
    <source>
        <dbReference type="ARBA" id="ARBA00023163"/>
    </source>
</evidence>
<dbReference type="InterPro" id="IPR036271">
    <property type="entry name" value="Tet_transcr_reg_TetR-rel_C_sf"/>
</dbReference>
<protein>
    <submittedName>
        <fullName evidence="6">Transcriptional regulator, TetR family</fullName>
    </submittedName>
</protein>
<dbReference type="Pfam" id="PF16859">
    <property type="entry name" value="TetR_C_11"/>
    <property type="match status" value="1"/>
</dbReference>
<dbReference type="Proteomes" id="UP000199647">
    <property type="component" value="Unassembled WGS sequence"/>
</dbReference>
<dbReference type="Pfam" id="PF00440">
    <property type="entry name" value="TetR_N"/>
    <property type="match status" value="1"/>
</dbReference>
<keyword evidence="1" id="KW-0805">Transcription regulation</keyword>
<feature type="domain" description="HTH tetR-type" evidence="5">
    <location>
        <begin position="19"/>
        <end position="79"/>
    </location>
</feature>
<dbReference type="STRING" id="1855383.SAMN05216548_1258"/>
<organism evidence="6 7">
    <name type="scientific">Faunimonas pinastri</name>
    <dbReference type="NCBI Taxonomy" id="1855383"/>
    <lineage>
        <taxon>Bacteria</taxon>
        <taxon>Pseudomonadati</taxon>
        <taxon>Pseudomonadota</taxon>
        <taxon>Alphaproteobacteria</taxon>
        <taxon>Hyphomicrobiales</taxon>
        <taxon>Afifellaceae</taxon>
        <taxon>Faunimonas</taxon>
    </lineage>
</organism>
<evidence type="ECO:0000259" key="5">
    <source>
        <dbReference type="PROSITE" id="PS50977"/>
    </source>
</evidence>
<dbReference type="PROSITE" id="PS50977">
    <property type="entry name" value="HTH_TETR_2"/>
    <property type="match status" value="1"/>
</dbReference>
<name>A0A1H9Q499_9HYPH</name>
<dbReference type="PANTHER" id="PTHR30055:SF148">
    <property type="entry name" value="TETR-FAMILY TRANSCRIPTIONAL REGULATOR"/>
    <property type="match status" value="1"/>
</dbReference>
<evidence type="ECO:0000313" key="6">
    <source>
        <dbReference type="EMBL" id="SER55260.1"/>
    </source>
</evidence>
<dbReference type="RefSeq" id="WP_092499743.1">
    <property type="nucleotide sequence ID" value="NZ_FOFG01000025.1"/>
</dbReference>
<dbReference type="Gene3D" id="1.10.357.10">
    <property type="entry name" value="Tetracycline Repressor, domain 2"/>
    <property type="match status" value="1"/>
</dbReference>
<dbReference type="SUPFAM" id="SSF46689">
    <property type="entry name" value="Homeodomain-like"/>
    <property type="match status" value="1"/>
</dbReference>
<dbReference type="InterPro" id="IPR050109">
    <property type="entry name" value="HTH-type_TetR-like_transc_reg"/>
</dbReference>
<evidence type="ECO:0000256" key="4">
    <source>
        <dbReference type="PROSITE-ProRule" id="PRU00335"/>
    </source>
</evidence>
<keyword evidence="3" id="KW-0804">Transcription</keyword>
<dbReference type="InterPro" id="IPR011075">
    <property type="entry name" value="TetR_C"/>
</dbReference>
<evidence type="ECO:0000313" key="7">
    <source>
        <dbReference type="Proteomes" id="UP000199647"/>
    </source>
</evidence>
<reference evidence="6 7" key="1">
    <citation type="submission" date="2016-10" db="EMBL/GenBank/DDBJ databases">
        <authorList>
            <person name="de Groot N.N."/>
        </authorList>
    </citation>
    <scope>NUCLEOTIDE SEQUENCE [LARGE SCALE GENOMIC DNA]</scope>
    <source>
        <strain evidence="6 7">A52C2</strain>
    </source>
</reference>
<dbReference type="InterPro" id="IPR009057">
    <property type="entry name" value="Homeodomain-like_sf"/>
</dbReference>
<evidence type="ECO:0000256" key="2">
    <source>
        <dbReference type="ARBA" id="ARBA00023125"/>
    </source>
</evidence>
<dbReference type="AlphaFoldDB" id="A0A1H9Q499"/>
<dbReference type="PANTHER" id="PTHR30055">
    <property type="entry name" value="HTH-TYPE TRANSCRIPTIONAL REGULATOR RUTR"/>
    <property type="match status" value="1"/>
</dbReference>
<dbReference type="PRINTS" id="PR00455">
    <property type="entry name" value="HTHTETR"/>
</dbReference>
<dbReference type="EMBL" id="FOFG01000025">
    <property type="protein sequence ID" value="SER55260.1"/>
    <property type="molecule type" value="Genomic_DNA"/>
</dbReference>
<dbReference type="Gene3D" id="1.10.10.60">
    <property type="entry name" value="Homeodomain-like"/>
    <property type="match status" value="1"/>
</dbReference>
<accession>A0A1H9Q499</accession>
<keyword evidence="7" id="KW-1185">Reference proteome</keyword>
<proteinExistence type="predicted"/>
<dbReference type="OrthoDB" id="9796019at2"/>